<dbReference type="OrthoDB" id="10029800at2759"/>
<dbReference type="GO" id="GO:0001709">
    <property type="term" value="P:cell fate determination"/>
    <property type="evidence" value="ECO:0007669"/>
    <property type="project" value="UniProtKB-ARBA"/>
</dbReference>
<dbReference type="InterPro" id="IPR000040">
    <property type="entry name" value="AML1_Runt"/>
</dbReference>
<dbReference type="GeneID" id="112685525"/>
<dbReference type="InterPro" id="IPR008967">
    <property type="entry name" value="p53-like_TF_DNA-bd_sf"/>
</dbReference>
<dbReference type="GO" id="GO:0005524">
    <property type="term" value="F:ATP binding"/>
    <property type="evidence" value="ECO:0007669"/>
    <property type="project" value="InterPro"/>
</dbReference>
<evidence type="ECO:0000256" key="2">
    <source>
        <dbReference type="ARBA" id="ARBA00023015"/>
    </source>
</evidence>
<feature type="compositionally biased region" description="Basic and acidic residues" evidence="5">
    <location>
        <begin position="353"/>
        <end position="363"/>
    </location>
</feature>
<dbReference type="Gene3D" id="2.60.40.720">
    <property type="match status" value="1"/>
</dbReference>
<dbReference type="RefSeq" id="XP_025413223.1">
    <property type="nucleotide sequence ID" value="XM_025557438.1"/>
</dbReference>
<dbReference type="PANTHER" id="PTHR11950:SF49">
    <property type="entry name" value="PROTEIN LOZENGE"/>
    <property type="match status" value="1"/>
</dbReference>
<evidence type="ECO:0000256" key="1">
    <source>
        <dbReference type="ARBA" id="ARBA00004123"/>
    </source>
</evidence>
<dbReference type="InterPro" id="IPR013524">
    <property type="entry name" value="Runt_dom"/>
</dbReference>
<feature type="region of interest" description="Disordered" evidence="5">
    <location>
        <begin position="412"/>
        <end position="437"/>
    </location>
</feature>
<dbReference type="Proteomes" id="UP000694846">
    <property type="component" value="Unplaced"/>
</dbReference>
<comment type="subcellular location">
    <subcellularLocation>
        <location evidence="1">Nucleus</location>
    </subcellularLocation>
</comment>
<feature type="compositionally biased region" description="Low complexity" evidence="5">
    <location>
        <begin position="329"/>
        <end position="339"/>
    </location>
</feature>
<dbReference type="PRINTS" id="PR00967">
    <property type="entry name" value="ONCOGENEAML1"/>
</dbReference>
<feature type="compositionally biased region" description="Basic residues" evidence="5">
    <location>
        <begin position="340"/>
        <end position="352"/>
    </location>
</feature>
<protein>
    <submittedName>
        <fullName evidence="8">Protein lozenge-like isoform X1</fullName>
    </submittedName>
</protein>
<sequence length="593" mass="64100">MRLVRMTSDHSKKRRRGPSSDHHGGGAVIASSSASSASSPPSEDLWWTETAVNEVTAEHPGELVRTGCPYMLCSALPTHWRSNKTLPGAFKVVILSEVPDGTAVTLKAGNDENCSAELRNCSALVKNQIAKFNDLRFVGRSGRGKSFTITITVATCPPQVATYNKAIKVTVDGPREPRSKSLFSVHQGQPNQFRALGLGQRPFMENSSFSNHLRELDTFRRVKTEESSILQENSYRSTNNQDDHSNIPVGVTESSNWCGYSTSSYSPNVLPHGGTYAAYPDAIGSTGPAMDVPSAMYSGGGHPDAQHNQMADFCNTHHQQVPAEHHLQQHQQHQQQQQHHQQHHHQHHHHHHPELLKPAHQDVDSGYYPSSWPVAEHHHHPSSYHHHHHHAAAAVAAAAAAAYQYNAAAVTTVPPPPPPPPPPLPVPSSQHHSAVTVEPPPPAPMVLYPHLYSTVNQNQIHVHLHAPSSATEHQLHQLHNHNNNNNNNSSNNNNKDPSSAVVEHQYVVDDVTVLAAAAAAACNPTAAQLTISAGAVGGGGGSSADGIGRGPGGMEIGLLPPPAAVPLDEHHQAGGGRYNDRQQHTDLAVWRPY</sequence>
<evidence type="ECO:0000256" key="3">
    <source>
        <dbReference type="ARBA" id="ARBA00023163"/>
    </source>
</evidence>
<evidence type="ECO:0000256" key="4">
    <source>
        <dbReference type="ARBA" id="ARBA00023242"/>
    </source>
</evidence>
<evidence type="ECO:0000259" key="6">
    <source>
        <dbReference type="PROSITE" id="PS51062"/>
    </source>
</evidence>
<dbReference type="GO" id="GO:0000978">
    <property type="term" value="F:RNA polymerase II cis-regulatory region sequence-specific DNA binding"/>
    <property type="evidence" value="ECO:0007669"/>
    <property type="project" value="TreeGrafter"/>
</dbReference>
<reference evidence="8" key="1">
    <citation type="submission" date="2025-08" db="UniProtKB">
        <authorList>
            <consortium name="RefSeq"/>
        </authorList>
    </citation>
    <scope>IDENTIFICATION</scope>
    <source>
        <tissue evidence="8">Whole body</tissue>
    </source>
</reference>
<feature type="compositionally biased region" description="Pro residues" evidence="5">
    <location>
        <begin position="413"/>
        <end position="426"/>
    </location>
</feature>
<organism evidence="7 8">
    <name type="scientific">Sipha flava</name>
    <name type="common">yellow sugarcane aphid</name>
    <dbReference type="NCBI Taxonomy" id="143950"/>
    <lineage>
        <taxon>Eukaryota</taxon>
        <taxon>Metazoa</taxon>
        <taxon>Ecdysozoa</taxon>
        <taxon>Arthropoda</taxon>
        <taxon>Hexapoda</taxon>
        <taxon>Insecta</taxon>
        <taxon>Pterygota</taxon>
        <taxon>Neoptera</taxon>
        <taxon>Paraneoptera</taxon>
        <taxon>Hemiptera</taxon>
        <taxon>Sternorrhyncha</taxon>
        <taxon>Aphidomorpha</taxon>
        <taxon>Aphidoidea</taxon>
        <taxon>Aphididae</taxon>
        <taxon>Sipha</taxon>
    </lineage>
</organism>
<dbReference type="PANTHER" id="PTHR11950">
    <property type="entry name" value="RUNT RELATED"/>
    <property type="match status" value="1"/>
</dbReference>
<dbReference type="AlphaFoldDB" id="A0A8B8FRX2"/>
<feature type="compositionally biased region" description="Low complexity" evidence="5">
    <location>
        <begin position="30"/>
        <end position="42"/>
    </location>
</feature>
<dbReference type="InterPro" id="IPR012346">
    <property type="entry name" value="p53/RUNT-type_TF_DNA-bd_sf"/>
</dbReference>
<keyword evidence="4" id="KW-0539">Nucleus</keyword>
<dbReference type="GO" id="GO:0000981">
    <property type="term" value="F:DNA-binding transcription factor activity, RNA polymerase II-specific"/>
    <property type="evidence" value="ECO:0007669"/>
    <property type="project" value="TreeGrafter"/>
</dbReference>
<evidence type="ECO:0000313" key="7">
    <source>
        <dbReference type="Proteomes" id="UP000694846"/>
    </source>
</evidence>
<feature type="compositionally biased region" description="Low complexity" evidence="5">
    <location>
        <begin position="480"/>
        <end position="494"/>
    </location>
</feature>
<dbReference type="PROSITE" id="PS51062">
    <property type="entry name" value="RUNT"/>
    <property type="match status" value="1"/>
</dbReference>
<evidence type="ECO:0000313" key="8">
    <source>
        <dbReference type="RefSeq" id="XP_025413223.1"/>
    </source>
</evidence>
<accession>A0A8B8FRX2</accession>
<gene>
    <name evidence="8" type="primary">LOC112685525</name>
</gene>
<feature type="region of interest" description="Disordered" evidence="5">
    <location>
        <begin position="479"/>
        <end position="498"/>
    </location>
</feature>
<feature type="compositionally biased region" description="Basic residues" evidence="5">
    <location>
        <begin position="377"/>
        <end position="391"/>
    </location>
</feature>
<keyword evidence="7" id="KW-1185">Reference proteome</keyword>
<proteinExistence type="predicted"/>
<dbReference type="FunFam" id="2.60.40.720:FF:000001">
    <property type="entry name" value="Runt-related transcription factor"/>
    <property type="match status" value="1"/>
</dbReference>
<keyword evidence="3" id="KW-0804">Transcription</keyword>
<keyword evidence="2" id="KW-0805">Transcription regulation</keyword>
<dbReference type="Pfam" id="PF00853">
    <property type="entry name" value="Runt"/>
    <property type="match status" value="1"/>
</dbReference>
<dbReference type="SUPFAM" id="SSF49417">
    <property type="entry name" value="p53-like transcription factors"/>
    <property type="match status" value="1"/>
</dbReference>
<feature type="region of interest" description="Disordered" evidence="5">
    <location>
        <begin position="322"/>
        <end position="392"/>
    </location>
</feature>
<feature type="region of interest" description="Disordered" evidence="5">
    <location>
        <begin position="1"/>
        <end position="45"/>
    </location>
</feature>
<evidence type="ECO:0000256" key="5">
    <source>
        <dbReference type="SAM" id="MobiDB-lite"/>
    </source>
</evidence>
<name>A0A8B8FRX2_9HEMI</name>
<dbReference type="GO" id="GO:0005634">
    <property type="term" value="C:nucleus"/>
    <property type="evidence" value="ECO:0007669"/>
    <property type="project" value="UniProtKB-SubCell"/>
</dbReference>
<feature type="domain" description="Runt" evidence="6">
    <location>
        <begin position="51"/>
        <end position="179"/>
    </location>
</feature>